<feature type="transmembrane region" description="Helical" evidence="1">
    <location>
        <begin position="264"/>
        <end position="283"/>
    </location>
</feature>
<dbReference type="Proteomes" id="UP000184295">
    <property type="component" value="Unassembled WGS sequence"/>
</dbReference>
<sequence>MPGAINLFNPTRGSVTLALVTALLLGLVHGVTPDEHTWPITFSYSVGSYSSKGGRRVGFLFSLAFTLQRALASELAYFALTSFDSALRWNFEIYIVVGVVMALSGWHVLRRGHPLHLTLRDIRAEISGKHNHPEFVIPKELPWYMPLVHGFIAGWGVGAFAVIIYTVLAPEMPNGFVGWVPGALFGVGTMIMQIILGSLFGAWMQRRKLGSKAKEYLARMMSARTLLGAGFGFVVVGMLGVFFPEVLSSISFVTPIHIHNLHNIGVGFFLAVVLLFAVALWSFKKTIREVRTLGLAVNEQANAVSDGQGLKS</sequence>
<dbReference type="STRING" id="1121881.SAMN02745225_01687"/>
<feature type="transmembrane region" description="Helical" evidence="1">
    <location>
        <begin position="225"/>
        <end position="244"/>
    </location>
</feature>
<reference evidence="3" key="1">
    <citation type="submission" date="2016-11" db="EMBL/GenBank/DDBJ databases">
        <authorList>
            <person name="Varghese N."/>
            <person name="Submissions S."/>
        </authorList>
    </citation>
    <scope>NUCLEOTIDE SEQUENCE [LARGE SCALE GENOMIC DNA]</scope>
    <source>
        <strain evidence="3">DSM 19514</strain>
    </source>
</reference>
<evidence type="ECO:0000313" key="2">
    <source>
        <dbReference type="EMBL" id="SHE81288.1"/>
    </source>
</evidence>
<keyword evidence="3" id="KW-1185">Reference proteome</keyword>
<dbReference type="RefSeq" id="WP_218587449.1">
    <property type="nucleotide sequence ID" value="NZ_FQUL01000026.1"/>
</dbReference>
<dbReference type="AlphaFoldDB" id="A0A1M4WJ76"/>
<keyword evidence="1" id="KW-0812">Transmembrane</keyword>
<dbReference type="EMBL" id="FQUL01000026">
    <property type="protein sequence ID" value="SHE81288.1"/>
    <property type="molecule type" value="Genomic_DNA"/>
</dbReference>
<feature type="transmembrane region" description="Helical" evidence="1">
    <location>
        <begin position="180"/>
        <end position="204"/>
    </location>
</feature>
<proteinExistence type="predicted"/>
<organism evidence="2 3">
    <name type="scientific">Ferrithrix thermotolerans DSM 19514</name>
    <dbReference type="NCBI Taxonomy" id="1121881"/>
    <lineage>
        <taxon>Bacteria</taxon>
        <taxon>Bacillati</taxon>
        <taxon>Actinomycetota</taxon>
        <taxon>Acidimicrobiia</taxon>
        <taxon>Acidimicrobiales</taxon>
        <taxon>Acidimicrobiaceae</taxon>
        <taxon>Ferrithrix</taxon>
    </lineage>
</organism>
<feature type="transmembrane region" description="Helical" evidence="1">
    <location>
        <begin position="91"/>
        <end position="109"/>
    </location>
</feature>
<keyword evidence="1" id="KW-0472">Membrane</keyword>
<protein>
    <submittedName>
        <fullName evidence="2">Uncharacterized protein</fullName>
    </submittedName>
</protein>
<dbReference type="InterPro" id="IPR036259">
    <property type="entry name" value="MFS_trans_sf"/>
</dbReference>
<feature type="transmembrane region" description="Helical" evidence="1">
    <location>
        <begin position="147"/>
        <end position="168"/>
    </location>
</feature>
<accession>A0A1M4WJ76</accession>
<evidence type="ECO:0000313" key="3">
    <source>
        <dbReference type="Proteomes" id="UP000184295"/>
    </source>
</evidence>
<keyword evidence="1" id="KW-1133">Transmembrane helix</keyword>
<dbReference type="SUPFAM" id="SSF103473">
    <property type="entry name" value="MFS general substrate transporter"/>
    <property type="match status" value="1"/>
</dbReference>
<name>A0A1M4WJ76_9ACTN</name>
<gene>
    <name evidence="2" type="ORF">SAMN02745225_01687</name>
</gene>
<evidence type="ECO:0000256" key="1">
    <source>
        <dbReference type="SAM" id="Phobius"/>
    </source>
</evidence>